<dbReference type="Proteomes" id="UP000600101">
    <property type="component" value="Unassembled WGS sequence"/>
</dbReference>
<dbReference type="RefSeq" id="WP_186771353.1">
    <property type="nucleotide sequence ID" value="NZ_JACOMF010000016.1"/>
</dbReference>
<reference evidence="1" key="1">
    <citation type="submission" date="2020-08" db="EMBL/GenBank/DDBJ databases">
        <authorList>
            <person name="Hu Y."/>
            <person name="Nguyen S.V."/>
            <person name="Li F."/>
            <person name="Fanning S."/>
        </authorList>
    </citation>
    <scope>NUCLEOTIDE SEQUENCE</scope>
    <source>
        <strain evidence="1">SYSU D8009</strain>
    </source>
</reference>
<accession>A0A9X0R1G6</accession>
<evidence type="ECO:0000313" key="1">
    <source>
        <dbReference type="EMBL" id="MBC4016592.1"/>
    </source>
</evidence>
<dbReference type="AlphaFoldDB" id="A0A9X0R1G6"/>
<evidence type="ECO:0000313" key="2">
    <source>
        <dbReference type="Proteomes" id="UP000600101"/>
    </source>
</evidence>
<sequence length="68" mass="6729">MTDNPNAFATDPAGTLLPLGGIAAGLPGERAWARRTKALAPGVPLHPVIPPVLAARAATASPAAPQAL</sequence>
<keyword evidence="2" id="KW-1185">Reference proteome</keyword>
<dbReference type="EMBL" id="JACOMF010000016">
    <property type="protein sequence ID" value="MBC4016592.1"/>
    <property type="molecule type" value="Genomic_DNA"/>
</dbReference>
<proteinExistence type="predicted"/>
<organism evidence="1 2">
    <name type="scientific">Siccirubricoccus deserti</name>
    <dbReference type="NCBI Taxonomy" id="2013562"/>
    <lineage>
        <taxon>Bacteria</taxon>
        <taxon>Pseudomonadati</taxon>
        <taxon>Pseudomonadota</taxon>
        <taxon>Alphaproteobacteria</taxon>
        <taxon>Acetobacterales</taxon>
        <taxon>Roseomonadaceae</taxon>
        <taxon>Siccirubricoccus</taxon>
    </lineage>
</organism>
<gene>
    <name evidence="1" type="ORF">H7965_14815</name>
</gene>
<comment type="caution">
    <text evidence="1">The sequence shown here is derived from an EMBL/GenBank/DDBJ whole genome shotgun (WGS) entry which is preliminary data.</text>
</comment>
<protein>
    <submittedName>
        <fullName evidence="1">Uncharacterized protein</fullName>
    </submittedName>
</protein>
<name>A0A9X0R1G6_9PROT</name>